<dbReference type="RefSeq" id="WP_207353693.1">
    <property type="nucleotide sequence ID" value="NZ_CP071503.1"/>
</dbReference>
<organism evidence="1 2">
    <name type="scientific">Shewanella avicenniae</name>
    <dbReference type="NCBI Taxonomy" id="2814294"/>
    <lineage>
        <taxon>Bacteria</taxon>
        <taxon>Pseudomonadati</taxon>
        <taxon>Pseudomonadota</taxon>
        <taxon>Gammaproteobacteria</taxon>
        <taxon>Alteromonadales</taxon>
        <taxon>Shewanellaceae</taxon>
        <taxon>Shewanella</taxon>
    </lineage>
</organism>
<sequence>MTPEANDEHFKVAYVDKATCRNVQVWPVPDDLENWYEIPFDTTFKYRGKVYSPETGTWCDCAEAKRKKAIAQRKAAYAAESDPLYMEYQYDQTPESEQRWREAVAAIKQRYPLT</sequence>
<gene>
    <name evidence="1" type="ORF">JYB87_11795</name>
</gene>
<evidence type="ECO:0000313" key="1">
    <source>
        <dbReference type="EMBL" id="QSX32449.1"/>
    </source>
</evidence>
<protein>
    <submittedName>
        <fullName evidence="1">Uncharacterized protein</fullName>
    </submittedName>
</protein>
<keyword evidence="2" id="KW-1185">Reference proteome</keyword>
<reference evidence="1 2" key="1">
    <citation type="submission" date="2021-03" db="EMBL/GenBank/DDBJ databases">
        <title>Novel species identification of genus Shewanella.</title>
        <authorList>
            <person name="Liu G."/>
            <person name="Zhang Q."/>
        </authorList>
    </citation>
    <scope>NUCLEOTIDE SEQUENCE [LARGE SCALE GENOMIC DNA]</scope>
    <source>
        <strain evidence="1 2">FJAT-51800</strain>
    </source>
</reference>
<proteinExistence type="predicted"/>
<dbReference type="EMBL" id="CP071503">
    <property type="protein sequence ID" value="QSX32449.1"/>
    <property type="molecule type" value="Genomic_DNA"/>
</dbReference>
<accession>A0ABX7QMG7</accession>
<name>A0ABX7QMG7_9GAMM</name>
<dbReference type="Proteomes" id="UP000662770">
    <property type="component" value="Chromosome"/>
</dbReference>
<evidence type="ECO:0000313" key="2">
    <source>
        <dbReference type="Proteomes" id="UP000662770"/>
    </source>
</evidence>